<evidence type="ECO:0000313" key="12">
    <source>
        <dbReference type="Proteomes" id="UP000000844"/>
    </source>
</evidence>
<keyword evidence="5 8" id="KW-1133">Transmembrane helix</keyword>
<dbReference type="OrthoDB" id="9811121at2"/>
<dbReference type="HOGENOM" id="CLU_040924_0_0_11"/>
<dbReference type="PANTHER" id="PTHR38686">
    <property type="entry name" value="APOLIPOPROTEIN N-ACYLTRANSFERASE"/>
    <property type="match status" value="1"/>
</dbReference>
<evidence type="ECO:0000256" key="3">
    <source>
        <dbReference type="ARBA" id="ARBA00022679"/>
    </source>
</evidence>
<evidence type="ECO:0000259" key="9">
    <source>
        <dbReference type="Pfam" id="PF00795"/>
    </source>
</evidence>
<dbReference type="EMBL" id="CP001778">
    <property type="protein sequence ID" value="ADD42268.1"/>
    <property type="molecule type" value="Genomic_DNA"/>
</dbReference>
<gene>
    <name evidence="11" type="ordered locus">Snas_2589</name>
</gene>
<dbReference type="SUPFAM" id="SSF56317">
    <property type="entry name" value="Carbon-nitrogen hydrolase"/>
    <property type="match status" value="1"/>
</dbReference>
<dbReference type="InterPro" id="IPR003010">
    <property type="entry name" value="C-N_Hydrolase"/>
</dbReference>
<feature type="transmembrane region" description="Helical" evidence="8">
    <location>
        <begin position="188"/>
        <end position="209"/>
    </location>
</feature>
<evidence type="ECO:0000256" key="4">
    <source>
        <dbReference type="ARBA" id="ARBA00022692"/>
    </source>
</evidence>
<name>D3Q693_STANL</name>
<dbReference type="GO" id="GO:0016410">
    <property type="term" value="F:N-acyltransferase activity"/>
    <property type="evidence" value="ECO:0007669"/>
    <property type="project" value="InterPro"/>
</dbReference>
<dbReference type="eggNOG" id="COG0815">
    <property type="taxonomic scope" value="Bacteria"/>
</dbReference>
<feature type="transmembrane region" description="Helical" evidence="8">
    <location>
        <begin position="111"/>
        <end position="129"/>
    </location>
</feature>
<organism evidence="11 12">
    <name type="scientific">Stackebrandtia nassauensis (strain DSM 44728 / CIP 108903 / NRRL B-16338 / NBRC 102104 / LLR-40K-21)</name>
    <dbReference type="NCBI Taxonomy" id="446470"/>
    <lineage>
        <taxon>Bacteria</taxon>
        <taxon>Bacillati</taxon>
        <taxon>Actinomycetota</taxon>
        <taxon>Actinomycetes</taxon>
        <taxon>Glycomycetales</taxon>
        <taxon>Glycomycetaceae</taxon>
        <taxon>Stackebrandtia</taxon>
    </lineage>
</organism>
<dbReference type="Proteomes" id="UP000000844">
    <property type="component" value="Chromosome"/>
</dbReference>
<dbReference type="PANTHER" id="PTHR38686:SF1">
    <property type="entry name" value="APOLIPOPROTEIN N-ACYLTRANSFERASE"/>
    <property type="match status" value="1"/>
</dbReference>
<keyword evidence="3 11" id="KW-0808">Transferase</keyword>
<dbReference type="RefSeq" id="WP_013017839.1">
    <property type="nucleotide sequence ID" value="NC_013947.1"/>
</dbReference>
<evidence type="ECO:0000256" key="6">
    <source>
        <dbReference type="ARBA" id="ARBA00023136"/>
    </source>
</evidence>
<evidence type="ECO:0000259" key="10">
    <source>
        <dbReference type="Pfam" id="PF20154"/>
    </source>
</evidence>
<dbReference type="Pfam" id="PF00795">
    <property type="entry name" value="CN_hydrolase"/>
    <property type="match status" value="1"/>
</dbReference>
<evidence type="ECO:0000256" key="1">
    <source>
        <dbReference type="ARBA" id="ARBA00004651"/>
    </source>
</evidence>
<reference evidence="11 12" key="1">
    <citation type="journal article" date="2009" name="Stand. Genomic Sci.">
        <title>Complete genome sequence of Stackebrandtia nassauensis type strain (LLR-40K-21).</title>
        <authorList>
            <person name="Munk C."/>
            <person name="Lapidus A."/>
            <person name="Copeland A."/>
            <person name="Jando M."/>
            <person name="Mayilraj S."/>
            <person name="Glavina Del Rio T."/>
            <person name="Nolan M."/>
            <person name="Chen F."/>
            <person name="Lucas S."/>
            <person name="Tice H."/>
            <person name="Cheng J.F."/>
            <person name="Han C."/>
            <person name="Detter J.C."/>
            <person name="Bruce D."/>
            <person name="Goodwin L."/>
            <person name="Chain P."/>
            <person name="Pitluck S."/>
            <person name="Goker M."/>
            <person name="Ovchinikova G."/>
            <person name="Pati A."/>
            <person name="Ivanova N."/>
            <person name="Mavromatis K."/>
            <person name="Chen A."/>
            <person name="Palaniappan K."/>
            <person name="Land M."/>
            <person name="Hauser L."/>
            <person name="Chang Y.J."/>
            <person name="Jeffries C.D."/>
            <person name="Bristow J."/>
            <person name="Eisen J.A."/>
            <person name="Markowitz V."/>
            <person name="Hugenholtz P."/>
            <person name="Kyrpides N.C."/>
            <person name="Klenk H.P."/>
        </authorList>
    </citation>
    <scope>NUCLEOTIDE SEQUENCE [LARGE SCALE GENOMIC DNA]</scope>
    <source>
        <strain evidence="12">DSM 44728 / CIP 108903 / NRRL B-16338 / NBRC 102104 / LLR-40K-21</strain>
    </source>
</reference>
<sequence length="472" mass="50848">MNSSRLNLLLTIAAVVATAALYAFGFALDPLPWLVWIAPLPMLLLAPRLGVWSVVTASAVAWLLGGLRLYWYFYDAIQFPVPALLAIAVSTSVGFAACVLLFRALVLRRHFALAAVGFASAWVAFEYLMSLLNREAAGNWYSIAYTQADLLPVLQTASLAGTAGIAFLLMVVPAAVAVCFAPGATVSAQAWVGGGVAVLLAAALGYGFARPQPSDDATRTAALAYPRDDGSAKVGTPEHQRVFEQYRDGVRDLAAEDVVTVVLPEKLVIVDKKHKDDYFAQWGKVARGAKINVVLGMELEEQDHVSNAAVWFPANGSEPTIFRKHHMIPGLESYLKPSDELTFVPGPDSWALAICKDLDFVDFVARYREAGATIIFAPALDFDTDGWWHSRVAVTRGVEQGVSLVRAGQKGLVTVSDQYGRVLAEDAEVAVAEVGTNGASTVYSRFGDWLVWVSLGMTALALVFAVRRKAVL</sequence>
<feature type="domain" description="Apolipoprotein N-acyltransferase N-terminal" evidence="10">
    <location>
        <begin position="19"/>
        <end position="173"/>
    </location>
</feature>
<keyword evidence="7 11" id="KW-0012">Acyltransferase</keyword>
<comment type="subcellular location">
    <subcellularLocation>
        <location evidence="1">Cell membrane</location>
        <topology evidence="1">Multi-pass membrane protein</topology>
    </subcellularLocation>
</comment>
<dbReference type="KEGG" id="sna:Snas_2589"/>
<evidence type="ECO:0000256" key="8">
    <source>
        <dbReference type="SAM" id="Phobius"/>
    </source>
</evidence>
<evidence type="ECO:0000256" key="7">
    <source>
        <dbReference type="ARBA" id="ARBA00023315"/>
    </source>
</evidence>
<keyword evidence="2" id="KW-1003">Cell membrane</keyword>
<feature type="domain" description="CN hydrolase" evidence="9">
    <location>
        <begin position="277"/>
        <end position="412"/>
    </location>
</feature>
<dbReference type="InterPro" id="IPR036526">
    <property type="entry name" value="C-N_Hydrolase_sf"/>
</dbReference>
<dbReference type="GO" id="GO:0042158">
    <property type="term" value="P:lipoprotein biosynthetic process"/>
    <property type="evidence" value="ECO:0007669"/>
    <property type="project" value="InterPro"/>
</dbReference>
<proteinExistence type="predicted"/>
<keyword evidence="6 8" id="KW-0472">Membrane</keyword>
<protein>
    <submittedName>
        <fullName evidence="11">Nitrilase/cyanide hydratase and apolipoprotein N-acyltransferase</fullName>
    </submittedName>
</protein>
<dbReference type="InterPro" id="IPR045378">
    <property type="entry name" value="LNT_N"/>
</dbReference>
<keyword evidence="11" id="KW-0449">Lipoprotein</keyword>
<dbReference type="Pfam" id="PF20154">
    <property type="entry name" value="LNT_N"/>
    <property type="match status" value="1"/>
</dbReference>
<feature type="transmembrane region" description="Helical" evidence="8">
    <location>
        <begin position="150"/>
        <end position="176"/>
    </location>
</feature>
<evidence type="ECO:0000256" key="5">
    <source>
        <dbReference type="ARBA" id="ARBA00022989"/>
    </source>
</evidence>
<feature type="transmembrane region" description="Helical" evidence="8">
    <location>
        <begin position="83"/>
        <end position="105"/>
    </location>
</feature>
<feature type="transmembrane region" description="Helical" evidence="8">
    <location>
        <begin position="49"/>
        <end position="71"/>
    </location>
</feature>
<dbReference type="AlphaFoldDB" id="D3Q693"/>
<dbReference type="InterPro" id="IPR004563">
    <property type="entry name" value="Apolipo_AcylTrfase"/>
</dbReference>
<dbReference type="Gene3D" id="3.60.110.10">
    <property type="entry name" value="Carbon-nitrogen hydrolase"/>
    <property type="match status" value="1"/>
</dbReference>
<evidence type="ECO:0000313" key="11">
    <source>
        <dbReference type="EMBL" id="ADD42268.1"/>
    </source>
</evidence>
<evidence type="ECO:0000256" key="2">
    <source>
        <dbReference type="ARBA" id="ARBA00022475"/>
    </source>
</evidence>
<feature type="transmembrane region" description="Helical" evidence="8">
    <location>
        <begin position="449"/>
        <end position="466"/>
    </location>
</feature>
<accession>D3Q693</accession>
<keyword evidence="4 8" id="KW-0812">Transmembrane</keyword>
<keyword evidence="12" id="KW-1185">Reference proteome</keyword>
<dbReference type="STRING" id="446470.Snas_2589"/>
<dbReference type="GO" id="GO:0005886">
    <property type="term" value="C:plasma membrane"/>
    <property type="evidence" value="ECO:0007669"/>
    <property type="project" value="UniProtKB-SubCell"/>
</dbReference>